<feature type="transmembrane region" description="Helical" evidence="7">
    <location>
        <begin position="6"/>
        <end position="27"/>
    </location>
</feature>
<feature type="transmembrane region" description="Helical" evidence="7">
    <location>
        <begin position="127"/>
        <end position="143"/>
    </location>
</feature>
<evidence type="ECO:0000313" key="11">
    <source>
        <dbReference type="Proteomes" id="UP000306509"/>
    </source>
</evidence>
<dbReference type="GO" id="GO:0004190">
    <property type="term" value="F:aspartic-type endopeptidase activity"/>
    <property type="evidence" value="ECO:0007669"/>
    <property type="project" value="InterPro"/>
</dbReference>
<evidence type="ECO:0000259" key="8">
    <source>
        <dbReference type="Pfam" id="PF01478"/>
    </source>
</evidence>
<evidence type="ECO:0000256" key="7">
    <source>
        <dbReference type="SAM" id="Phobius"/>
    </source>
</evidence>
<name>A0A4U8Q0P3_9FIRM</name>
<keyword evidence="4 7" id="KW-0812">Transmembrane</keyword>
<keyword evidence="6 7" id="KW-0472">Membrane</keyword>
<dbReference type="InterPro" id="IPR050882">
    <property type="entry name" value="Prepilin_peptidase/N-MTase"/>
</dbReference>
<dbReference type="InterPro" id="IPR000045">
    <property type="entry name" value="Prepilin_IV_endopep_pep"/>
</dbReference>
<dbReference type="InterPro" id="IPR010627">
    <property type="entry name" value="Prepilin_pept_A24_N"/>
</dbReference>
<comment type="similarity">
    <text evidence="2">Belongs to the peptidase A24 family.</text>
</comment>
<dbReference type="PANTHER" id="PTHR30487:SF0">
    <property type="entry name" value="PREPILIN LEADER PEPTIDASE_N-METHYLTRANSFERASE-RELATED"/>
    <property type="match status" value="1"/>
</dbReference>
<proteinExistence type="inferred from homology"/>
<feature type="domain" description="Prepilin peptidase A24 N-terminal" evidence="9">
    <location>
        <begin position="11"/>
        <end position="92"/>
    </location>
</feature>
<dbReference type="RefSeq" id="WP_070041298.1">
    <property type="nucleotide sequence ID" value="NZ_CABMJZ010000059.1"/>
</dbReference>
<feature type="transmembrane region" description="Helical" evidence="7">
    <location>
        <begin position="222"/>
        <end position="245"/>
    </location>
</feature>
<gene>
    <name evidence="10" type="primary">comC_2</name>
    <name evidence="10" type="ORF">DSM106044_05491</name>
</gene>
<feature type="transmembrane region" description="Helical" evidence="7">
    <location>
        <begin position="190"/>
        <end position="210"/>
    </location>
</feature>
<keyword evidence="11" id="KW-1185">Reference proteome</keyword>
<dbReference type="EMBL" id="QGQD01000112">
    <property type="protein sequence ID" value="TLC97693.1"/>
    <property type="molecule type" value="Genomic_DNA"/>
</dbReference>
<protein>
    <submittedName>
        <fullName evidence="10">Late competence protein ComC</fullName>
    </submittedName>
</protein>
<comment type="caution">
    <text evidence="10">The sequence shown here is derived from an EMBL/GenBank/DDBJ whole genome shotgun (WGS) entry which is preliminary data.</text>
</comment>
<evidence type="ECO:0000313" key="10">
    <source>
        <dbReference type="EMBL" id="TLC97693.1"/>
    </source>
</evidence>
<dbReference type="GO" id="GO:0006465">
    <property type="term" value="P:signal peptide processing"/>
    <property type="evidence" value="ECO:0007669"/>
    <property type="project" value="TreeGrafter"/>
</dbReference>
<dbReference type="Pfam" id="PF06750">
    <property type="entry name" value="A24_N_bact"/>
    <property type="match status" value="1"/>
</dbReference>
<organism evidence="10 11">
    <name type="scientific">Robinsoniella peoriensis</name>
    <dbReference type="NCBI Taxonomy" id="180332"/>
    <lineage>
        <taxon>Bacteria</taxon>
        <taxon>Bacillati</taxon>
        <taxon>Bacillota</taxon>
        <taxon>Clostridia</taxon>
        <taxon>Lachnospirales</taxon>
        <taxon>Lachnospiraceae</taxon>
        <taxon>Robinsoniella</taxon>
    </lineage>
</organism>
<evidence type="ECO:0000256" key="6">
    <source>
        <dbReference type="ARBA" id="ARBA00023136"/>
    </source>
</evidence>
<comment type="subcellular location">
    <subcellularLocation>
        <location evidence="1">Cell membrane</location>
        <topology evidence="1">Multi-pass membrane protein</topology>
    </subcellularLocation>
</comment>
<evidence type="ECO:0000259" key="9">
    <source>
        <dbReference type="Pfam" id="PF06750"/>
    </source>
</evidence>
<evidence type="ECO:0000256" key="4">
    <source>
        <dbReference type="ARBA" id="ARBA00022692"/>
    </source>
</evidence>
<dbReference type="OrthoDB" id="9789291at2"/>
<dbReference type="PANTHER" id="PTHR30487">
    <property type="entry name" value="TYPE 4 PREPILIN-LIKE PROTEINS LEADER PEPTIDE-PROCESSING ENZYME"/>
    <property type="match status" value="1"/>
</dbReference>
<feature type="transmembrane region" description="Helical" evidence="7">
    <location>
        <begin position="150"/>
        <end position="170"/>
    </location>
</feature>
<evidence type="ECO:0000256" key="5">
    <source>
        <dbReference type="ARBA" id="ARBA00022989"/>
    </source>
</evidence>
<keyword evidence="5 7" id="KW-1133">Transmembrane helix</keyword>
<accession>A0A4U8Q0P3</accession>
<reference evidence="10 11" key="1">
    <citation type="journal article" date="2019" name="Anaerobe">
        <title>Detection of Robinsoniella peoriensis in multiple bone samples of a trauma patient.</title>
        <authorList>
            <person name="Schrottner P."/>
            <person name="Hartwich K."/>
            <person name="Bunk B."/>
            <person name="Schober I."/>
            <person name="Helbig S."/>
            <person name="Rudolph W.W."/>
            <person name="Gunzer F."/>
        </authorList>
    </citation>
    <scope>NUCLEOTIDE SEQUENCE [LARGE SCALE GENOMIC DNA]</scope>
    <source>
        <strain evidence="10 11">DSM 106044</strain>
    </source>
</reference>
<evidence type="ECO:0000256" key="1">
    <source>
        <dbReference type="ARBA" id="ARBA00004651"/>
    </source>
</evidence>
<dbReference type="Pfam" id="PF01478">
    <property type="entry name" value="Peptidase_A24"/>
    <property type="match status" value="1"/>
</dbReference>
<sequence>MEYFWLTYITVMGFVIGSFLNVCIYRIPLHLNIAKGRSFCPSCHTTLKPYDMVPIFSYLILRGKCRKCKAPISVQYPLVEALTGILFLAAFLAHGFTIYSGLLCLFFCCLIVVSITDIQTMTIPDSLQVFIFILAVINIIVTPNELIEKLIGLAVISIPMLLIAAITGGFGGGDVKLCAVSGLFLGWKLVLLGAFAGCILASCWSILLIIRKKADKKTLISFGPFLCFGFLFAALFGSQLITWYLSLLGF</sequence>
<feature type="domain" description="Prepilin type IV endopeptidase peptidase" evidence="8">
    <location>
        <begin position="104"/>
        <end position="206"/>
    </location>
</feature>
<evidence type="ECO:0000256" key="2">
    <source>
        <dbReference type="ARBA" id="ARBA00005801"/>
    </source>
</evidence>
<dbReference type="GO" id="GO:0005886">
    <property type="term" value="C:plasma membrane"/>
    <property type="evidence" value="ECO:0007669"/>
    <property type="project" value="UniProtKB-SubCell"/>
</dbReference>
<evidence type="ECO:0000256" key="3">
    <source>
        <dbReference type="ARBA" id="ARBA00022475"/>
    </source>
</evidence>
<dbReference type="STRING" id="180332.GCA_000797495_05368"/>
<dbReference type="Proteomes" id="UP000306509">
    <property type="component" value="Unassembled WGS sequence"/>
</dbReference>
<dbReference type="Gene3D" id="1.20.120.1220">
    <property type="match status" value="1"/>
</dbReference>
<feature type="transmembrane region" description="Helical" evidence="7">
    <location>
        <begin position="85"/>
        <end position="115"/>
    </location>
</feature>
<keyword evidence="3" id="KW-1003">Cell membrane</keyword>
<dbReference type="AlphaFoldDB" id="A0A4U8Q0P3"/>